<accession>A0A085M7I8</accession>
<dbReference type="EMBL" id="KL363219">
    <property type="protein sequence ID" value="KFD53184.1"/>
    <property type="molecule type" value="Genomic_DNA"/>
</dbReference>
<name>A0A085M7I8_9BILA</name>
<reference evidence="2 3" key="1">
    <citation type="journal article" date="2014" name="Nat. Genet.">
        <title>Genome and transcriptome of the porcine whipworm Trichuris suis.</title>
        <authorList>
            <person name="Jex A.R."/>
            <person name="Nejsum P."/>
            <person name="Schwarz E.M."/>
            <person name="Hu L."/>
            <person name="Young N.D."/>
            <person name="Hall R.S."/>
            <person name="Korhonen P.K."/>
            <person name="Liao S."/>
            <person name="Thamsborg S."/>
            <person name="Xia J."/>
            <person name="Xu P."/>
            <person name="Wang S."/>
            <person name="Scheerlinck J.P."/>
            <person name="Hofmann A."/>
            <person name="Sternberg P.W."/>
            <person name="Wang J."/>
            <person name="Gasser R.B."/>
        </authorList>
    </citation>
    <scope>NUCLEOTIDE SEQUENCE [LARGE SCALE GENOMIC DNA]</scope>
    <source>
        <strain evidence="2">DCEP-RM93M</strain>
    </source>
</reference>
<dbReference type="AlphaFoldDB" id="A0A085M7I8"/>
<evidence type="ECO:0000313" key="3">
    <source>
        <dbReference type="Proteomes" id="UP000030764"/>
    </source>
</evidence>
<dbReference type="Proteomes" id="UP000030764">
    <property type="component" value="Unassembled WGS sequence"/>
</dbReference>
<sequence length="79" mass="8893">MYFAFGVEWIATSSDEVLDFGNAQQAVLKSKKTTHFIGKCIPPYLDKEHFEKPHDMPSNRESNLTSPRTSGALIIPSEH</sequence>
<gene>
    <name evidence="2" type="ORF">M513_05894</name>
</gene>
<protein>
    <submittedName>
        <fullName evidence="2">Uncharacterized protein</fullName>
    </submittedName>
</protein>
<organism evidence="2 3">
    <name type="scientific">Trichuris suis</name>
    <name type="common">pig whipworm</name>
    <dbReference type="NCBI Taxonomy" id="68888"/>
    <lineage>
        <taxon>Eukaryota</taxon>
        <taxon>Metazoa</taxon>
        <taxon>Ecdysozoa</taxon>
        <taxon>Nematoda</taxon>
        <taxon>Enoplea</taxon>
        <taxon>Dorylaimia</taxon>
        <taxon>Trichinellida</taxon>
        <taxon>Trichuridae</taxon>
        <taxon>Trichuris</taxon>
    </lineage>
</organism>
<evidence type="ECO:0000313" key="2">
    <source>
        <dbReference type="EMBL" id="KFD53184.1"/>
    </source>
</evidence>
<evidence type="ECO:0000256" key="1">
    <source>
        <dbReference type="SAM" id="MobiDB-lite"/>
    </source>
</evidence>
<feature type="region of interest" description="Disordered" evidence="1">
    <location>
        <begin position="48"/>
        <end position="79"/>
    </location>
</feature>
<proteinExistence type="predicted"/>
<keyword evidence="3" id="KW-1185">Reference proteome</keyword>
<feature type="compositionally biased region" description="Polar residues" evidence="1">
    <location>
        <begin position="59"/>
        <end position="69"/>
    </location>
</feature>
<feature type="compositionally biased region" description="Basic and acidic residues" evidence="1">
    <location>
        <begin position="48"/>
        <end position="58"/>
    </location>
</feature>